<dbReference type="InterPro" id="IPR001469">
    <property type="entry name" value="ATP_synth_F1_dsu/esu"/>
</dbReference>
<dbReference type="PANTHER" id="PTHR13822:SF10">
    <property type="entry name" value="ATP SYNTHASE EPSILON CHAIN, CHLOROPLASTIC"/>
    <property type="match status" value="1"/>
</dbReference>
<dbReference type="GO" id="GO:0005886">
    <property type="term" value="C:plasma membrane"/>
    <property type="evidence" value="ECO:0007669"/>
    <property type="project" value="UniProtKB-SubCell"/>
</dbReference>
<organism evidence="12 13">
    <name type="scientific">Candidatus Brocadia sapporoensis</name>
    <dbReference type="NCBI Taxonomy" id="392547"/>
    <lineage>
        <taxon>Bacteria</taxon>
        <taxon>Pseudomonadati</taxon>
        <taxon>Planctomycetota</taxon>
        <taxon>Candidatus Brocadiia</taxon>
        <taxon>Candidatus Brocadiales</taxon>
        <taxon>Candidatus Brocadiaceae</taxon>
        <taxon>Candidatus Brocadia</taxon>
    </lineage>
</organism>
<evidence type="ECO:0000256" key="7">
    <source>
        <dbReference type="ARBA" id="ARBA00023196"/>
    </source>
</evidence>
<dbReference type="NCBIfam" id="TIGR01216">
    <property type="entry name" value="ATP_synt_epsi"/>
    <property type="match status" value="1"/>
</dbReference>
<accession>A0A1V6LY90</accession>
<evidence type="ECO:0000256" key="2">
    <source>
        <dbReference type="ARBA" id="ARBA00004184"/>
    </source>
</evidence>
<dbReference type="EMBL" id="MJUW02000105">
    <property type="protein sequence ID" value="OQD45086.1"/>
    <property type="molecule type" value="Genomic_DNA"/>
</dbReference>
<comment type="similarity">
    <text evidence="3 9 10">Belongs to the ATPase epsilon chain family.</text>
</comment>
<dbReference type="GO" id="GO:0012505">
    <property type="term" value="C:endomembrane system"/>
    <property type="evidence" value="ECO:0007669"/>
    <property type="project" value="UniProtKB-SubCell"/>
</dbReference>
<keyword evidence="5 9" id="KW-0406">Ion transport</keyword>
<evidence type="ECO:0000313" key="13">
    <source>
        <dbReference type="Proteomes" id="UP000242219"/>
    </source>
</evidence>
<name>A0A1V6LY90_9BACT</name>
<dbReference type="InterPro" id="IPR020546">
    <property type="entry name" value="ATP_synth_F1_dsu/esu_N"/>
</dbReference>
<evidence type="ECO:0000256" key="4">
    <source>
        <dbReference type="ARBA" id="ARBA00022448"/>
    </source>
</evidence>
<keyword evidence="7 9" id="KW-0139">CF(1)</keyword>
<evidence type="ECO:0000256" key="5">
    <source>
        <dbReference type="ARBA" id="ARBA00023065"/>
    </source>
</evidence>
<evidence type="ECO:0000256" key="1">
    <source>
        <dbReference type="ARBA" id="ARBA00003543"/>
    </source>
</evidence>
<dbReference type="CDD" id="cd12152">
    <property type="entry name" value="F1-ATPase_delta"/>
    <property type="match status" value="1"/>
</dbReference>
<evidence type="ECO:0000313" key="12">
    <source>
        <dbReference type="EMBL" id="OQD45086.1"/>
    </source>
</evidence>
<comment type="function">
    <text evidence="1 9">Produces ATP from ADP in the presence of a proton gradient across the membrane.</text>
</comment>
<keyword evidence="13" id="KW-1185">Reference proteome</keyword>
<protein>
    <recommendedName>
        <fullName evidence="9">ATP synthase epsilon chain</fullName>
    </recommendedName>
    <alternativeName>
        <fullName evidence="9">ATP synthase F1 sector epsilon subunit</fullName>
    </alternativeName>
    <alternativeName>
        <fullName evidence="9">F-ATPase epsilon subunit</fullName>
    </alternativeName>
</protein>
<proteinExistence type="inferred from homology"/>
<comment type="subunit">
    <text evidence="9 10">F-type ATPases have 2 components, CF(1) - the catalytic core - and CF(0) - the membrane proton channel. CF(1) has five subunits: alpha(3), beta(3), gamma(1), delta(1), epsilon(1). CF(0) has three main subunits: a, b and c.</text>
</comment>
<dbReference type="AlphaFoldDB" id="A0A1V6LY90"/>
<sequence length="110" mass="12158">MDKMAKTFKFEVITPERVIYTDSVLGIIADGTEGSLGILADHAPLITGLKRGYLTVNEVNNKALRFILDGGFLEVLNNTAVVLTERCVTESEVERARANNENIESYAWVP</sequence>
<keyword evidence="9" id="KW-1003">Cell membrane</keyword>
<dbReference type="InterPro" id="IPR036771">
    <property type="entry name" value="ATPsynth_dsu/esu_N"/>
</dbReference>
<evidence type="ECO:0000256" key="9">
    <source>
        <dbReference type="HAMAP-Rule" id="MF_00530"/>
    </source>
</evidence>
<keyword evidence="4 9" id="KW-0813">Transport</keyword>
<reference evidence="12 13" key="1">
    <citation type="journal article" date="2016" name="Genome Announc.">
        <title>Draft Genome Sequence of the Anaerobic Ammonium-Oxidizing Bacterium 'Candidatus Brocadia sp. 40'.</title>
        <authorList>
            <person name="Ali M."/>
            <person name="Haroon M.F."/>
            <person name="Narita Y."/>
            <person name="Zhang L."/>
            <person name="Rangel Shaw D."/>
            <person name="Okabe S."/>
            <person name="Saikaly P.E."/>
        </authorList>
    </citation>
    <scope>NUCLEOTIDE SEQUENCE [LARGE SCALE GENOMIC DNA]</scope>
    <source>
        <strain evidence="12 13">40</strain>
    </source>
</reference>
<dbReference type="Proteomes" id="UP000242219">
    <property type="component" value="Unassembled WGS sequence"/>
</dbReference>
<gene>
    <name evidence="9" type="primary">atpC</name>
    <name evidence="12" type="ORF">BIY37_10160</name>
</gene>
<dbReference type="Pfam" id="PF02823">
    <property type="entry name" value="ATP-synt_DE_N"/>
    <property type="match status" value="1"/>
</dbReference>
<keyword evidence="8 9" id="KW-0066">ATP synthesis</keyword>
<dbReference type="GO" id="GO:0045259">
    <property type="term" value="C:proton-transporting ATP synthase complex"/>
    <property type="evidence" value="ECO:0007669"/>
    <property type="project" value="UniProtKB-KW"/>
</dbReference>
<dbReference type="GO" id="GO:0046933">
    <property type="term" value="F:proton-transporting ATP synthase activity, rotational mechanism"/>
    <property type="evidence" value="ECO:0007669"/>
    <property type="project" value="UniProtKB-UniRule"/>
</dbReference>
<dbReference type="SUPFAM" id="SSF51344">
    <property type="entry name" value="Epsilon subunit of F1F0-ATP synthase N-terminal domain"/>
    <property type="match status" value="1"/>
</dbReference>
<evidence type="ECO:0000256" key="10">
    <source>
        <dbReference type="RuleBase" id="RU003656"/>
    </source>
</evidence>
<evidence type="ECO:0000256" key="8">
    <source>
        <dbReference type="ARBA" id="ARBA00023310"/>
    </source>
</evidence>
<dbReference type="Gene3D" id="2.60.15.10">
    <property type="entry name" value="F0F1 ATP synthase delta/epsilon subunit, N-terminal"/>
    <property type="match status" value="1"/>
</dbReference>
<feature type="domain" description="ATP synthase F1 complex delta/epsilon subunit N-terminal" evidence="11">
    <location>
        <begin position="8"/>
        <end position="86"/>
    </location>
</feature>
<evidence type="ECO:0000259" key="11">
    <source>
        <dbReference type="Pfam" id="PF02823"/>
    </source>
</evidence>
<dbReference type="PANTHER" id="PTHR13822">
    <property type="entry name" value="ATP SYNTHASE DELTA/EPSILON CHAIN"/>
    <property type="match status" value="1"/>
</dbReference>
<comment type="subcellular location">
    <subcellularLocation>
        <location evidence="9">Cell membrane</location>
        <topology evidence="9">Peripheral membrane protein</topology>
    </subcellularLocation>
    <subcellularLocation>
        <location evidence="2">Endomembrane system</location>
        <topology evidence="2">Peripheral membrane protein</topology>
    </subcellularLocation>
</comment>
<dbReference type="GO" id="GO:0005524">
    <property type="term" value="F:ATP binding"/>
    <property type="evidence" value="ECO:0007669"/>
    <property type="project" value="UniProtKB-UniRule"/>
</dbReference>
<comment type="caution">
    <text evidence="12">The sequence shown here is derived from an EMBL/GenBank/DDBJ whole genome shotgun (WGS) entry which is preliminary data.</text>
</comment>
<evidence type="ECO:0000256" key="6">
    <source>
        <dbReference type="ARBA" id="ARBA00023136"/>
    </source>
</evidence>
<dbReference type="HAMAP" id="MF_00530">
    <property type="entry name" value="ATP_synth_epsil_bac"/>
    <property type="match status" value="1"/>
</dbReference>
<keyword evidence="6 9" id="KW-0472">Membrane</keyword>
<evidence type="ECO:0000256" key="3">
    <source>
        <dbReference type="ARBA" id="ARBA00005712"/>
    </source>
</evidence>
<keyword evidence="9" id="KW-0375">Hydrogen ion transport</keyword>